<gene>
    <name evidence="9" type="ORF">HNR32_000540</name>
</gene>
<evidence type="ECO:0000313" key="10">
    <source>
        <dbReference type="Proteomes" id="UP000559117"/>
    </source>
</evidence>
<keyword evidence="10" id="KW-1185">Reference proteome</keyword>
<sequence>MDNLVGEFLGTAVLIIFGGGVCATVCLKGSKGENSGWIVITAGWGFAVMLGVFAATSLGAPQGDLNPAVTLAKLLKGGIYTFDQALITMVVQLLGGILGGIIVWLAYLPHWGITEDQATKLGVFCTAPAVRSYWKNFLCEFIATFMLVFMIFAIFNANNGHFPAGVGPYIVGVLIWALGLSLGGPTGYAMNPARDLGPRIAHFILPIEGKGGSDWAYSWVPVFGPLAGGFVAYVIAKAVGII</sequence>
<organism evidence="9 10">
    <name type="scientific">Pectinatus brassicae</name>
    <dbReference type="NCBI Taxonomy" id="862415"/>
    <lineage>
        <taxon>Bacteria</taxon>
        <taxon>Bacillati</taxon>
        <taxon>Bacillota</taxon>
        <taxon>Negativicutes</taxon>
        <taxon>Selenomonadales</taxon>
        <taxon>Selenomonadaceae</taxon>
        <taxon>Pectinatus</taxon>
    </lineage>
</organism>
<dbReference type="PANTHER" id="PTHR43829">
    <property type="entry name" value="AQUAPORIN OR AQUAGLYCEROPORIN RELATED"/>
    <property type="match status" value="1"/>
</dbReference>
<keyword evidence="5 8" id="KW-1133">Transmembrane helix</keyword>
<dbReference type="PANTHER" id="PTHR43829:SF9">
    <property type="entry name" value="AQUAPORIN-9"/>
    <property type="match status" value="1"/>
</dbReference>
<dbReference type="InterPro" id="IPR023271">
    <property type="entry name" value="Aquaporin-like"/>
</dbReference>
<dbReference type="Proteomes" id="UP000559117">
    <property type="component" value="Unassembled WGS sequence"/>
</dbReference>
<reference evidence="9 10" key="1">
    <citation type="submission" date="2020-08" db="EMBL/GenBank/DDBJ databases">
        <title>Genomic Encyclopedia of Type Strains, Phase IV (KMG-IV): sequencing the most valuable type-strain genomes for metagenomic binning, comparative biology and taxonomic classification.</title>
        <authorList>
            <person name="Goeker M."/>
        </authorList>
    </citation>
    <scope>NUCLEOTIDE SEQUENCE [LARGE SCALE GENOMIC DNA]</scope>
    <source>
        <strain evidence="9 10">DSM 24661</strain>
    </source>
</reference>
<feature type="transmembrane region" description="Helical" evidence="8">
    <location>
        <begin position="39"/>
        <end position="60"/>
    </location>
</feature>
<name>A0A840UEG5_9FIRM</name>
<dbReference type="GO" id="GO:0015254">
    <property type="term" value="F:glycerol channel activity"/>
    <property type="evidence" value="ECO:0007669"/>
    <property type="project" value="TreeGrafter"/>
</dbReference>
<proteinExistence type="inferred from homology"/>
<evidence type="ECO:0000256" key="2">
    <source>
        <dbReference type="ARBA" id="ARBA00006175"/>
    </source>
</evidence>
<keyword evidence="6 8" id="KW-0472">Membrane</keyword>
<accession>A0A840UEG5</accession>
<evidence type="ECO:0000256" key="6">
    <source>
        <dbReference type="ARBA" id="ARBA00023136"/>
    </source>
</evidence>
<dbReference type="InterPro" id="IPR000425">
    <property type="entry name" value="MIP"/>
</dbReference>
<dbReference type="Gene3D" id="1.20.1080.10">
    <property type="entry name" value="Glycerol uptake facilitator protein"/>
    <property type="match status" value="1"/>
</dbReference>
<keyword evidence="3 7" id="KW-0813">Transport</keyword>
<dbReference type="InterPro" id="IPR050363">
    <property type="entry name" value="MIP/Aquaporin"/>
</dbReference>
<evidence type="ECO:0000256" key="7">
    <source>
        <dbReference type="RuleBase" id="RU000477"/>
    </source>
</evidence>
<evidence type="ECO:0000313" key="9">
    <source>
        <dbReference type="EMBL" id="MBB5335419.1"/>
    </source>
</evidence>
<dbReference type="Pfam" id="PF00230">
    <property type="entry name" value="MIP"/>
    <property type="match status" value="1"/>
</dbReference>
<dbReference type="EMBL" id="JACHFH010000004">
    <property type="protein sequence ID" value="MBB5335419.1"/>
    <property type="molecule type" value="Genomic_DNA"/>
</dbReference>
<protein>
    <submittedName>
        <fullName evidence="9">Glycerol uptake facilitator protein</fullName>
    </submittedName>
</protein>
<feature type="transmembrane region" description="Helical" evidence="8">
    <location>
        <begin position="85"/>
        <end position="107"/>
    </location>
</feature>
<comment type="caution">
    <text evidence="9">The sequence shown here is derived from an EMBL/GenBank/DDBJ whole genome shotgun (WGS) entry which is preliminary data.</text>
</comment>
<keyword evidence="4 7" id="KW-0812">Transmembrane</keyword>
<feature type="transmembrane region" description="Helical" evidence="8">
    <location>
        <begin position="169"/>
        <end position="190"/>
    </location>
</feature>
<dbReference type="SUPFAM" id="SSF81338">
    <property type="entry name" value="Aquaporin-like"/>
    <property type="match status" value="1"/>
</dbReference>
<feature type="transmembrane region" description="Helical" evidence="8">
    <location>
        <begin position="137"/>
        <end position="157"/>
    </location>
</feature>
<comment type="similarity">
    <text evidence="2 7">Belongs to the MIP/aquaporin (TC 1.A.8) family.</text>
</comment>
<evidence type="ECO:0000256" key="4">
    <source>
        <dbReference type="ARBA" id="ARBA00022692"/>
    </source>
</evidence>
<evidence type="ECO:0000256" key="3">
    <source>
        <dbReference type="ARBA" id="ARBA00022448"/>
    </source>
</evidence>
<comment type="subcellular location">
    <subcellularLocation>
        <location evidence="1">Membrane</location>
        <topology evidence="1">Multi-pass membrane protein</topology>
    </subcellularLocation>
</comment>
<evidence type="ECO:0000256" key="5">
    <source>
        <dbReference type="ARBA" id="ARBA00022989"/>
    </source>
</evidence>
<evidence type="ECO:0000256" key="1">
    <source>
        <dbReference type="ARBA" id="ARBA00004141"/>
    </source>
</evidence>
<feature type="transmembrane region" description="Helical" evidence="8">
    <location>
        <begin position="6"/>
        <end position="27"/>
    </location>
</feature>
<dbReference type="PRINTS" id="PR00783">
    <property type="entry name" value="MINTRINSICP"/>
</dbReference>
<dbReference type="GO" id="GO:0005886">
    <property type="term" value="C:plasma membrane"/>
    <property type="evidence" value="ECO:0007669"/>
    <property type="project" value="TreeGrafter"/>
</dbReference>
<evidence type="ECO:0000256" key="8">
    <source>
        <dbReference type="SAM" id="Phobius"/>
    </source>
</evidence>
<dbReference type="AlphaFoldDB" id="A0A840UEG5"/>